<keyword evidence="2" id="KW-0378">Hydrolase</keyword>
<dbReference type="InterPro" id="IPR027417">
    <property type="entry name" value="P-loop_NTPase"/>
</dbReference>
<name>A2ECH6_TRIV3</name>
<dbReference type="VEuPathDB" id="TrichDB:TVAGG3_0311830"/>
<dbReference type="Pfam" id="PF00271">
    <property type="entry name" value="Helicase_C"/>
    <property type="match status" value="1"/>
</dbReference>
<dbReference type="InterPro" id="IPR049730">
    <property type="entry name" value="SNF2/RAD54-like_C"/>
</dbReference>
<dbReference type="EMBL" id="DS113353">
    <property type="protein sequence ID" value="EAY09671.1"/>
    <property type="molecule type" value="Genomic_DNA"/>
</dbReference>
<dbReference type="Gene3D" id="3.40.50.10810">
    <property type="entry name" value="Tandem AAA-ATPase domain"/>
    <property type="match status" value="1"/>
</dbReference>
<dbReference type="eggNOG" id="KOG0384">
    <property type="taxonomic scope" value="Eukaryota"/>
</dbReference>
<feature type="compositionally biased region" description="Acidic residues" evidence="4">
    <location>
        <begin position="107"/>
        <end position="143"/>
    </location>
</feature>
<dbReference type="InParanoid" id="A2ECH6"/>
<dbReference type="PANTHER" id="PTHR45623">
    <property type="entry name" value="CHROMODOMAIN-HELICASE-DNA-BINDING PROTEIN 3-RELATED-RELATED"/>
    <property type="match status" value="1"/>
</dbReference>
<feature type="compositionally biased region" description="Pro residues" evidence="4">
    <location>
        <begin position="86"/>
        <end position="95"/>
    </location>
</feature>
<dbReference type="PROSITE" id="PS51192">
    <property type="entry name" value="HELICASE_ATP_BIND_1"/>
    <property type="match status" value="1"/>
</dbReference>
<dbReference type="PANTHER" id="PTHR45623:SF14">
    <property type="entry name" value="CHROMODOMAIN-HELICASE-DNA-BINDING PROTEIN 1"/>
    <property type="match status" value="1"/>
</dbReference>
<organism evidence="7 8">
    <name type="scientific">Trichomonas vaginalis (strain ATCC PRA-98 / G3)</name>
    <dbReference type="NCBI Taxonomy" id="412133"/>
    <lineage>
        <taxon>Eukaryota</taxon>
        <taxon>Metamonada</taxon>
        <taxon>Parabasalia</taxon>
        <taxon>Trichomonadida</taxon>
        <taxon>Trichomonadidae</taxon>
        <taxon>Trichomonas</taxon>
    </lineage>
</organism>
<protein>
    <submittedName>
        <fullName evidence="7">SNF2 family N-terminal domain containing protein</fullName>
    </submittedName>
</protein>
<dbReference type="SMR" id="A2ECH6"/>
<keyword evidence="8" id="KW-1185">Reference proteome</keyword>
<feature type="domain" description="Helicase ATP-binding" evidence="5">
    <location>
        <begin position="339"/>
        <end position="514"/>
    </location>
</feature>
<feature type="domain" description="Helicase C-terminal" evidence="6">
    <location>
        <begin position="646"/>
        <end position="805"/>
    </location>
</feature>
<dbReference type="GO" id="GO:0005634">
    <property type="term" value="C:nucleus"/>
    <property type="evidence" value="ECO:0000318"/>
    <property type="project" value="GO_Central"/>
</dbReference>
<evidence type="ECO:0000313" key="8">
    <source>
        <dbReference type="Proteomes" id="UP000001542"/>
    </source>
</evidence>
<evidence type="ECO:0000256" key="3">
    <source>
        <dbReference type="ARBA" id="ARBA00023242"/>
    </source>
</evidence>
<feature type="region of interest" description="Disordered" evidence="4">
    <location>
        <begin position="82"/>
        <end position="173"/>
    </location>
</feature>
<dbReference type="Proteomes" id="UP000001542">
    <property type="component" value="Unassembled WGS sequence"/>
</dbReference>
<dbReference type="Gene3D" id="3.40.50.300">
    <property type="entry name" value="P-loop containing nucleotide triphosphate hydrolases"/>
    <property type="match status" value="1"/>
</dbReference>
<dbReference type="OrthoDB" id="10493373at2759"/>
<dbReference type="InterPro" id="IPR014001">
    <property type="entry name" value="Helicase_ATP-bd"/>
</dbReference>
<evidence type="ECO:0000256" key="4">
    <source>
        <dbReference type="SAM" id="MobiDB-lite"/>
    </source>
</evidence>
<dbReference type="Pfam" id="PF00176">
    <property type="entry name" value="SNF2-rel_dom"/>
    <property type="match status" value="1"/>
</dbReference>
<dbReference type="GO" id="GO:0005524">
    <property type="term" value="F:ATP binding"/>
    <property type="evidence" value="ECO:0007669"/>
    <property type="project" value="InterPro"/>
</dbReference>
<dbReference type="RefSeq" id="XP_001321894.1">
    <property type="nucleotide sequence ID" value="XM_001321859.1"/>
</dbReference>
<dbReference type="GO" id="GO:0003682">
    <property type="term" value="F:chromatin binding"/>
    <property type="evidence" value="ECO:0000318"/>
    <property type="project" value="GO_Central"/>
</dbReference>
<dbReference type="InterPro" id="IPR000330">
    <property type="entry name" value="SNF2_N"/>
</dbReference>
<evidence type="ECO:0000259" key="6">
    <source>
        <dbReference type="PROSITE" id="PS51194"/>
    </source>
</evidence>
<gene>
    <name evidence="7" type="ORF">TVAG_060470</name>
</gene>
<dbReference type="SUPFAM" id="SSF52540">
    <property type="entry name" value="P-loop containing nucleoside triphosphate hydrolases"/>
    <property type="match status" value="2"/>
</dbReference>
<dbReference type="GO" id="GO:0140658">
    <property type="term" value="F:ATP-dependent chromatin remodeler activity"/>
    <property type="evidence" value="ECO:0000318"/>
    <property type="project" value="GO_Central"/>
</dbReference>
<dbReference type="SMART" id="SM00490">
    <property type="entry name" value="HELICc"/>
    <property type="match status" value="1"/>
</dbReference>
<sequence length="1354" mass="157891">MDRDPPKPIPPFPFNNFPPQMNPMMQMPMMQQPPMQFPPPQPQQPQMMNYVQNIMRQRNIPPYYLQDPNFRQNFIQSIMPQQKPAPFYPMPPPQPMMQKKRPFDRYDDYDDEEVVDDEPSSEEAQFTDESEESPEENFSEMNDDYVTSDPGTRRTAGREHHSAQNFSDDDDTLEEEEFVEGPAQVEESKIEHIYVSRVGKDDIEYLVHFQDQKDCLSQWIPESLLMCLDNANYHLTRFKQSPVDITSAEGKDIVPIAYRKNDNVNELLYRFTFDTNTLLYWDAVDEKTLNDFKNSRHRVDVSDAPLPTGDLPEPTSSIINDSANQQLREYQLQGLQWLIKCWRDGHGSILADEMGLGKTIQVLSFLTYLNRYTDWHGPFVIAVRTNTFKQWCEEIEKWTDLSFIPYSSGPAQRKIIREFQFPFLDDNGSPIPNTFSFNILLVSYDVFLKDSEFLDQINWQVLVVDEGHRIKNSEGKKNNAMKKLNVKHRILLTGTPVQNTLQELWTLLNFISPDQFEENPEFLQGDIESLDKDTLESLRKRIHPHLLRRTLANAERTIAPKEEKIAFVSLSNVQRELIRLIQLHGMWRLNGIQIDESTVDTSHESASIQKVCCHPFLIEGAEEYYTKKFNLSRLELLTQLSTKFVWLSKVLAELKRDNHKVLIFSQKVQLLHILREFCMLSQYNNELLIGEMSDIEKSEAIDRYSKSPDSFVFLISTRAGSEGLNLTVADTAIIFDPDWNPQNDLQAQARVHRIGQTQKVDVVRLITYQTYEHEMFVRAQRKLGLWLDLLGEEGAPKEYGTENTSPLPPPPYIESTMNINPNMNLLEQLSTVVNDFSLASLPRLEKPMSEVPNYSDGTSDEAFLAKFPVVADDQITRRVKHSHSYDAFIDSARAYEIWDEFRQVGYGKWDQMAEKFTGHSPNQLERFCHSILILCFRALPPMQMVTFPFLVKRLIHDVIDFSFDMLLCSRKGKWIHAVSEEHELSIEISACKPLKDTIYDQGYDYLTTIESKLIAKTWLTFNDKSMFNFAKTAPNYTRRDREIFESIVADRSDFDPFDDRVVAFINLMKSDIIAGGRIFAAQQFDYWTQPEYQQVINMMKNFTFSFENPIDMHQKTGLVSKTTEQVIIFVTNLLNIVSKPVKKLPWPIGPSFTLFDRAPEEIKSSKGATTWTSITKKDYTEIVERSNCLRLIKQRLERLGQFPETTTWSNYHTRILFNNILKFGFDAMTSILLDKKIGLVRMLNKHDKRFVEGKLKQRIHEPGAPPDFVLTQEELMRFMRVEDCDSKFDQFKMMNYTFVPPEQHVEWNWEAAEEEESEYLPDELDMQPQMLRKIRREEDEEEGAFNPHLLSDDE</sequence>
<feature type="compositionally biased region" description="Low complexity" evidence="4">
    <location>
        <begin position="14"/>
        <end position="34"/>
    </location>
</feature>
<dbReference type="CDD" id="cd18793">
    <property type="entry name" value="SF2_C_SNF"/>
    <property type="match status" value="1"/>
</dbReference>
<dbReference type="GO" id="GO:0034728">
    <property type="term" value="P:nucleosome organization"/>
    <property type="evidence" value="ECO:0000318"/>
    <property type="project" value="GO_Central"/>
</dbReference>
<dbReference type="VEuPathDB" id="TrichDB:TVAG_060470"/>
<dbReference type="InterPro" id="IPR038718">
    <property type="entry name" value="SNF2-like_sf"/>
</dbReference>
<reference evidence="7" key="1">
    <citation type="submission" date="2006-10" db="EMBL/GenBank/DDBJ databases">
        <authorList>
            <person name="Amadeo P."/>
            <person name="Zhao Q."/>
            <person name="Wortman J."/>
            <person name="Fraser-Liggett C."/>
            <person name="Carlton J."/>
        </authorList>
    </citation>
    <scope>NUCLEOTIDE SEQUENCE</scope>
    <source>
        <strain evidence="7">G3</strain>
    </source>
</reference>
<evidence type="ECO:0000259" key="5">
    <source>
        <dbReference type="PROSITE" id="PS51192"/>
    </source>
</evidence>
<dbReference type="GO" id="GO:0016887">
    <property type="term" value="F:ATP hydrolysis activity"/>
    <property type="evidence" value="ECO:0000318"/>
    <property type="project" value="GO_Central"/>
</dbReference>
<comment type="subcellular location">
    <subcellularLocation>
        <location evidence="1">Nucleus</location>
    </subcellularLocation>
</comment>
<feature type="region of interest" description="Disordered" evidence="4">
    <location>
        <begin position="1"/>
        <end position="42"/>
    </location>
</feature>
<reference evidence="7" key="2">
    <citation type="journal article" date="2007" name="Science">
        <title>Draft genome sequence of the sexually transmitted pathogen Trichomonas vaginalis.</title>
        <authorList>
            <person name="Carlton J.M."/>
            <person name="Hirt R.P."/>
            <person name="Silva J.C."/>
            <person name="Delcher A.L."/>
            <person name="Schatz M."/>
            <person name="Zhao Q."/>
            <person name="Wortman J.R."/>
            <person name="Bidwell S.L."/>
            <person name="Alsmark U.C.M."/>
            <person name="Besteiro S."/>
            <person name="Sicheritz-Ponten T."/>
            <person name="Noel C.J."/>
            <person name="Dacks J.B."/>
            <person name="Foster P.G."/>
            <person name="Simillion C."/>
            <person name="Van de Peer Y."/>
            <person name="Miranda-Saavedra D."/>
            <person name="Barton G.J."/>
            <person name="Westrop G.D."/>
            <person name="Mueller S."/>
            <person name="Dessi D."/>
            <person name="Fiori P.L."/>
            <person name="Ren Q."/>
            <person name="Paulsen I."/>
            <person name="Zhang H."/>
            <person name="Bastida-Corcuera F.D."/>
            <person name="Simoes-Barbosa A."/>
            <person name="Brown M.T."/>
            <person name="Hayes R.D."/>
            <person name="Mukherjee M."/>
            <person name="Okumura C.Y."/>
            <person name="Schneider R."/>
            <person name="Smith A.J."/>
            <person name="Vanacova S."/>
            <person name="Villalvazo M."/>
            <person name="Haas B.J."/>
            <person name="Pertea M."/>
            <person name="Feldblyum T.V."/>
            <person name="Utterback T.R."/>
            <person name="Shu C.L."/>
            <person name="Osoegawa K."/>
            <person name="de Jong P.J."/>
            <person name="Hrdy I."/>
            <person name="Horvathova L."/>
            <person name="Zubacova Z."/>
            <person name="Dolezal P."/>
            <person name="Malik S.B."/>
            <person name="Logsdon J.M. Jr."/>
            <person name="Henze K."/>
            <person name="Gupta A."/>
            <person name="Wang C.C."/>
            <person name="Dunne R.L."/>
            <person name="Upcroft J.A."/>
            <person name="Upcroft P."/>
            <person name="White O."/>
            <person name="Salzberg S.L."/>
            <person name="Tang P."/>
            <person name="Chiu C.-H."/>
            <person name="Lee Y.-S."/>
            <person name="Embley T.M."/>
            <person name="Coombs G.H."/>
            <person name="Mottram J.C."/>
            <person name="Tachezy J."/>
            <person name="Fraser-Liggett C.M."/>
            <person name="Johnson P.J."/>
        </authorList>
    </citation>
    <scope>NUCLEOTIDE SEQUENCE [LARGE SCALE GENOMIC DNA]</scope>
    <source>
        <strain evidence="7">G3</strain>
    </source>
</reference>
<dbReference type="SMART" id="SM00487">
    <property type="entry name" value="DEXDc"/>
    <property type="match status" value="1"/>
</dbReference>
<evidence type="ECO:0000256" key="2">
    <source>
        <dbReference type="ARBA" id="ARBA00022801"/>
    </source>
</evidence>
<dbReference type="GO" id="GO:0000785">
    <property type="term" value="C:chromatin"/>
    <property type="evidence" value="ECO:0000318"/>
    <property type="project" value="GO_Central"/>
</dbReference>
<dbReference type="STRING" id="5722.A2ECH6"/>
<dbReference type="InterPro" id="IPR001650">
    <property type="entry name" value="Helicase_C-like"/>
</dbReference>
<feature type="region of interest" description="Disordered" evidence="4">
    <location>
        <begin position="1332"/>
        <end position="1354"/>
    </location>
</feature>
<dbReference type="PROSITE" id="PS51194">
    <property type="entry name" value="HELICASE_CTER"/>
    <property type="match status" value="1"/>
</dbReference>
<keyword evidence="3" id="KW-0539">Nucleus</keyword>
<dbReference type="KEGG" id="tva:4767594"/>
<evidence type="ECO:0000256" key="1">
    <source>
        <dbReference type="ARBA" id="ARBA00004123"/>
    </source>
</evidence>
<dbReference type="GO" id="GO:0003677">
    <property type="term" value="F:DNA binding"/>
    <property type="evidence" value="ECO:0000318"/>
    <property type="project" value="GO_Central"/>
</dbReference>
<accession>A2ECH6</accession>
<evidence type="ECO:0000313" key="7">
    <source>
        <dbReference type="EMBL" id="EAY09671.1"/>
    </source>
</evidence>
<proteinExistence type="predicted"/>
<dbReference type="GO" id="GO:0042393">
    <property type="term" value="F:histone binding"/>
    <property type="evidence" value="ECO:0000318"/>
    <property type="project" value="GO_Central"/>
</dbReference>